<dbReference type="InterPro" id="IPR001119">
    <property type="entry name" value="SLH_dom"/>
</dbReference>
<dbReference type="InterPro" id="IPR006626">
    <property type="entry name" value="PbH1"/>
</dbReference>
<reference evidence="3 4" key="1">
    <citation type="submission" date="2018-06" db="EMBL/GenBank/DDBJ databases">
        <title>Paenibacillus imtechensis sp. nov.</title>
        <authorList>
            <person name="Pinnaka A.K."/>
            <person name="Singh H."/>
            <person name="Kaur M."/>
        </authorList>
    </citation>
    <scope>NUCLEOTIDE SEQUENCE [LARGE SCALE GENOMIC DNA]</scope>
    <source>
        <strain evidence="3 4">SMB1</strain>
    </source>
</reference>
<sequence>MKQEQQAAGPGRLWRKISLLAGAALLAAGGLQLAGKSSAAGNLYTASTVAELRTAVTNSNANPGVDTIRIAAGTYNLGSTPLDITDAVNITGSGGDRDADPGATILTASGDRVLRVNYNMSDAFGSMNVEALTISGGQAPEYWGGGGIAADTGNGTLMLYNVVVEQNSTQAASGDGGGLYVSGADGGKLVLDRVAVKNNTAAESGGGLFLEGDLELVVMRSSFEGNTARSLSGGGIAFLPESQSGSGPVRIQDSTFAGNRADGIDPITGSPSYGGNGGGIAAGADNTVIVNSTFSGNTARTGGGGVAAVSPGTLKLSHVTITGNRSETTGGGGFILQSGTSELSNSIVAGNTTGSGPAGSADIAAGTNVAKLDAAASRYNVIGAAADAFASDPAAGGNILNTDPKLLALADNGGFTRTHMPAPDSPVRTAGGPSAEGYDQRGFPRMIASSTAAGAVEGLARSIRYGRTFTQELQFGDASSVAMELVQAEPADLIEQDDLAGSGAVRTMTVQPNPQLGGQATYRLNATRTIAGVTQTISSTLELTVKALPDLTVTGAPANAFYQGQTDAEYRFTVRNQGSAPTSGEVTLALTLPSGFTAASVAGENWTCNQYGTSCSRTTAIAAGGQTEIVVTGQVADQAPSPLSFAAAVSGGGEEQAETSNNSHSLDVPVYTTARVENVQVPTNGVYKSGDALSFVVNYDQAVTVTGVPALLIDAGGIVGQALYTGGTGTKALTFTYTIEAGVNDPNGIAVDSLTLNGGSIKTVQGISATLSLQNVGSTTGVLIDSIAPAVTGVNLPSGGLYKQGDQLDFVVTFDEPVTGSGDLTLTLTAGGQSVSAVLMSQLSPAELLFRYTVAEGVNAPSGLIIGALQAGSGASIRDAAGNNAVLTLPGGLNASGIRIDTKTPELTNLQLPAAGAYKSGDMLVFEAVFDEAVAVSGTPRYALAIGGETRYAVYQSGSGSTTLRFEYQVTDGDNDADGISFAGEAAIDLNGGSIMDGAGHTAALKPASAPQLTRVTIDTASPSAVALSITEGVYIAGDELVFKVRYSEPVMVSGTPKLPFDAGSSGTLQAVYKSGTGTDTLIFTYVLPAGLNDADGITVGSGLQLDGGQLHDAAGNGAELSLPGPADWPNVKIDTEAPVVQSAEGADGFYTAGSELEFTVRFNEPVKVDTAGGTPTVSFTVGGQSRTAAYKSGSGTDALVFGYTVQAGDADGAAVQFAASAAIGLGGGQLTDIGGNPAVLTLAGISAMDQVIVDAVDPGITAVDGQAPGMYKAGDVLEFTLTVSEAVTVSGGTPVLRLQVGEEVRSAVYVPADSSPELGKLIFRYTIVPGDLDLDGLEASGSTIQLGGAAITDAAGNELALNLPQADLSGIKVDTVLPVIRGIDLPAEGAYRAGQELVFTVQLNKPVAVDTSNGTPVLQLTVGSEQKQAVYTAGSGNGPVDELVFIYTIVPGDQDSDGLVIASNLDLQGAQLTDHSGNELQTAITLPGSGMPVIEVDTEAPQAPVFAAADGSVYRTGSPVLTGTAEAGTVVTVRALAAAGSTPAAEETVTAKADGSWSVTLSGLTEGNYTIQAVSADRAGNSSTKASVSISIVPKLELDAASYELNTASKRAVRLYATYADGTRADVTAEAALTIGDETVAVIEGGVLKAIAVGTTQLTVEWQGQTLTADVTIKAAPSTGGGTPGGGGGSPVQPGQPDQGPAETPSASAEVIVLPITVNGRGLTTEVLAEQIKSGKVTVALEGNGPVSVSFDLDVLNKLLSLNKELVVELKSGLGSITIPVRELQQQAQKESGLSAPIRTMTVSITPADAAAASAIEAAVKAKGASIVVQPVDFAVRFDDANGMSHKLHSFGRYMKRTITAAGVTGSSAKAAGMVWDETSGTFRYSPTASIQQTGGRWTVELNDRSPGISFVTTYAVTYADTNKHWAEKEIERLASMMIVNGRGEDTYVPSGSVTRAEFAALLTRVLGLSGAEAGSASFSDVSGGWYEDTVTAAVEAGLVTGYSDGSFRPNATISRQEMAVMMLRAFRYLNDGELPAGGKGANPAFADQQAIKSWANEAVSQAVELGIAKGDGDNNFRPADNATRAEAAVMLLRMMKAAGLAVE</sequence>
<feature type="region of interest" description="Disordered" evidence="1">
    <location>
        <begin position="1676"/>
        <end position="1708"/>
    </location>
</feature>
<keyword evidence="4" id="KW-1185">Reference proteome</keyword>
<dbReference type="Pfam" id="PF00395">
    <property type="entry name" value="SLH"/>
    <property type="match status" value="3"/>
</dbReference>
<feature type="domain" description="SLH" evidence="2">
    <location>
        <begin position="1915"/>
        <end position="1974"/>
    </location>
</feature>
<feature type="domain" description="SLH" evidence="2">
    <location>
        <begin position="2044"/>
        <end position="2105"/>
    </location>
</feature>
<dbReference type="InterPro" id="IPR013783">
    <property type="entry name" value="Ig-like_fold"/>
</dbReference>
<dbReference type="NCBIfam" id="NF041518">
    <property type="entry name" value="choice_anch_Q"/>
    <property type="match status" value="1"/>
</dbReference>
<proteinExistence type="predicted"/>
<dbReference type="OrthoDB" id="355609at2"/>
<dbReference type="PANTHER" id="PTHR43308:SF5">
    <property type="entry name" value="S-LAYER PROTEIN _ PEPTIDOGLYCAN ENDO-BETA-N-ACETYLGLUCOSAMINIDASE"/>
    <property type="match status" value="1"/>
</dbReference>
<gene>
    <name evidence="3" type="ORF">DNH61_17560</name>
</gene>
<dbReference type="InterPro" id="IPR051465">
    <property type="entry name" value="Cell_Envelope_Struct_Comp"/>
</dbReference>
<dbReference type="Pfam" id="PF19077">
    <property type="entry name" value="Big_13"/>
    <property type="match status" value="1"/>
</dbReference>
<dbReference type="InterPro" id="IPR059226">
    <property type="entry name" value="Choice_anch_Q_dom"/>
</dbReference>
<name>A0A2W1LHT9_9BACL</name>
<dbReference type="RefSeq" id="WP_111147995.1">
    <property type="nucleotide sequence ID" value="NZ_QKRB01000052.1"/>
</dbReference>
<dbReference type="PANTHER" id="PTHR43308">
    <property type="entry name" value="OUTER MEMBRANE PROTEIN ALPHA-RELATED"/>
    <property type="match status" value="1"/>
</dbReference>
<feature type="domain" description="SLH" evidence="2">
    <location>
        <begin position="1975"/>
        <end position="2038"/>
    </location>
</feature>
<evidence type="ECO:0000259" key="2">
    <source>
        <dbReference type="PROSITE" id="PS51272"/>
    </source>
</evidence>
<comment type="caution">
    <text evidence="3">The sequence shown here is derived from an EMBL/GenBank/DDBJ whole genome shotgun (WGS) entry which is preliminary data.</text>
</comment>
<organism evidence="3 4">
    <name type="scientific">Paenibacillus sambharensis</name>
    <dbReference type="NCBI Taxonomy" id="1803190"/>
    <lineage>
        <taxon>Bacteria</taxon>
        <taxon>Bacillati</taxon>
        <taxon>Bacillota</taxon>
        <taxon>Bacilli</taxon>
        <taxon>Bacillales</taxon>
        <taxon>Paenibacillaceae</taxon>
        <taxon>Paenibacillus</taxon>
    </lineage>
</organism>
<dbReference type="SMART" id="SM00710">
    <property type="entry name" value="PbH1"/>
    <property type="match status" value="6"/>
</dbReference>
<dbReference type="Pfam" id="PF01345">
    <property type="entry name" value="DUF11"/>
    <property type="match status" value="1"/>
</dbReference>
<dbReference type="Gene3D" id="2.60.40.10">
    <property type="entry name" value="Immunoglobulins"/>
    <property type="match status" value="2"/>
</dbReference>
<evidence type="ECO:0000256" key="1">
    <source>
        <dbReference type="SAM" id="MobiDB-lite"/>
    </source>
</evidence>
<dbReference type="SUPFAM" id="SSF51126">
    <property type="entry name" value="Pectin lyase-like"/>
    <property type="match status" value="1"/>
</dbReference>
<feature type="compositionally biased region" description="Gly residues" evidence="1">
    <location>
        <begin position="1680"/>
        <end position="1691"/>
    </location>
</feature>
<accession>A0A2W1LHT9</accession>
<dbReference type="InterPro" id="IPR011050">
    <property type="entry name" value="Pectin_lyase_fold/virulence"/>
</dbReference>
<feature type="compositionally biased region" description="Low complexity" evidence="1">
    <location>
        <begin position="1692"/>
        <end position="1702"/>
    </location>
</feature>
<dbReference type="EMBL" id="QKRB01000052">
    <property type="protein sequence ID" value="PZD94525.1"/>
    <property type="molecule type" value="Genomic_DNA"/>
</dbReference>
<evidence type="ECO:0000313" key="4">
    <source>
        <dbReference type="Proteomes" id="UP000249522"/>
    </source>
</evidence>
<dbReference type="Gene3D" id="2.60.40.1080">
    <property type="match status" value="1"/>
</dbReference>
<evidence type="ECO:0000313" key="3">
    <source>
        <dbReference type="EMBL" id="PZD94525.1"/>
    </source>
</evidence>
<dbReference type="InterPro" id="IPR044016">
    <property type="entry name" value="Big_13"/>
</dbReference>
<dbReference type="PROSITE" id="PS51272">
    <property type="entry name" value="SLH"/>
    <property type="match status" value="3"/>
</dbReference>
<dbReference type="Proteomes" id="UP000249522">
    <property type="component" value="Unassembled WGS sequence"/>
</dbReference>
<dbReference type="InterPro" id="IPR001434">
    <property type="entry name" value="OmcB-like_DUF11"/>
</dbReference>
<protein>
    <recommendedName>
        <fullName evidence="2">SLH domain-containing protein</fullName>
    </recommendedName>
</protein>